<dbReference type="Gene3D" id="1.10.510.10">
    <property type="entry name" value="Transferase(Phosphotransferase) domain 1"/>
    <property type="match status" value="1"/>
</dbReference>
<accession>A0A2A2L288</accession>
<evidence type="ECO:0000259" key="17">
    <source>
        <dbReference type="PROSITE" id="PS50011"/>
    </source>
</evidence>
<dbReference type="GO" id="GO:0004715">
    <property type="term" value="F:non-membrane spanning protein tyrosine kinase activity"/>
    <property type="evidence" value="ECO:0007669"/>
    <property type="project" value="UniProtKB-EC"/>
</dbReference>
<proteinExistence type="inferred from homology"/>
<evidence type="ECO:0000256" key="12">
    <source>
        <dbReference type="PROSITE-ProRule" id="PRU10141"/>
    </source>
</evidence>
<evidence type="ECO:0000256" key="4">
    <source>
        <dbReference type="ARBA" id="ARBA00022777"/>
    </source>
</evidence>
<dbReference type="InterPro" id="IPR036028">
    <property type="entry name" value="SH3-like_dom_sf"/>
</dbReference>
<dbReference type="InterPro" id="IPR001452">
    <property type="entry name" value="SH3_domain"/>
</dbReference>
<dbReference type="AlphaFoldDB" id="A0A2A2L288"/>
<evidence type="ECO:0000256" key="3">
    <source>
        <dbReference type="ARBA" id="ARBA00022741"/>
    </source>
</evidence>
<evidence type="ECO:0000256" key="13">
    <source>
        <dbReference type="RuleBase" id="RU362096"/>
    </source>
</evidence>
<evidence type="ECO:0000256" key="6">
    <source>
        <dbReference type="ARBA" id="ARBA00022999"/>
    </source>
</evidence>
<keyword evidence="7 13" id="KW-0829">Tyrosine-protein kinase</keyword>
<dbReference type="FunFam" id="1.10.510.10:FF:000554">
    <property type="entry name" value="Predicted protein"/>
    <property type="match status" value="1"/>
</dbReference>
<dbReference type="FunFam" id="3.30.200.20:FF:000053">
    <property type="entry name" value="Tyrosine-protein kinase"/>
    <property type="match status" value="1"/>
</dbReference>
<dbReference type="Pfam" id="PF07714">
    <property type="entry name" value="PK_Tyr_Ser-Thr"/>
    <property type="match status" value="1"/>
</dbReference>
<evidence type="ECO:0000256" key="10">
    <source>
        <dbReference type="PROSITE-ProRule" id="PRU00191"/>
    </source>
</evidence>
<dbReference type="SMART" id="SM00252">
    <property type="entry name" value="SH2"/>
    <property type="match status" value="1"/>
</dbReference>
<feature type="domain" description="Protein kinase" evidence="17">
    <location>
        <begin position="342"/>
        <end position="606"/>
    </location>
</feature>
<feature type="compositionally biased region" description="Low complexity" evidence="14">
    <location>
        <begin position="123"/>
        <end position="138"/>
    </location>
</feature>
<dbReference type="InterPro" id="IPR000719">
    <property type="entry name" value="Prot_kinase_dom"/>
</dbReference>
<dbReference type="SMART" id="SM00219">
    <property type="entry name" value="TyrKc"/>
    <property type="match status" value="1"/>
</dbReference>
<dbReference type="InterPro" id="IPR000980">
    <property type="entry name" value="SH2"/>
</dbReference>
<comment type="caution">
    <text evidence="18">The sequence shown here is derived from an EMBL/GenBank/DDBJ whole genome shotgun (WGS) entry which is preliminary data.</text>
</comment>
<dbReference type="Gene3D" id="3.30.505.10">
    <property type="entry name" value="SH2 domain"/>
    <property type="match status" value="1"/>
</dbReference>
<dbReference type="PROSITE" id="PS50001">
    <property type="entry name" value="SH2"/>
    <property type="match status" value="1"/>
</dbReference>
<feature type="compositionally biased region" description="Pro residues" evidence="14">
    <location>
        <begin position="65"/>
        <end position="75"/>
    </location>
</feature>
<dbReference type="InterPro" id="IPR020635">
    <property type="entry name" value="Tyr_kinase_cat_dom"/>
</dbReference>
<reference evidence="18 19" key="1">
    <citation type="journal article" date="2017" name="Curr. Biol.">
        <title>Genome architecture and evolution of a unichromosomal asexual nematode.</title>
        <authorList>
            <person name="Fradin H."/>
            <person name="Zegar C."/>
            <person name="Gutwein M."/>
            <person name="Lucas J."/>
            <person name="Kovtun M."/>
            <person name="Corcoran D."/>
            <person name="Baugh L.R."/>
            <person name="Kiontke K."/>
            <person name="Gunsalus K."/>
            <person name="Fitch D.H."/>
            <person name="Piano F."/>
        </authorList>
    </citation>
    <scope>NUCLEOTIDE SEQUENCE [LARGE SCALE GENOMIC DNA]</scope>
    <source>
        <strain evidence="18">PF1309</strain>
    </source>
</reference>
<dbReference type="InterPro" id="IPR017441">
    <property type="entry name" value="Protein_kinase_ATP_BS"/>
</dbReference>
<dbReference type="InterPro" id="IPR036860">
    <property type="entry name" value="SH2_dom_sf"/>
</dbReference>
<dbReference type="GO" id="GO:0048565">
    <property type="term" value="P:digestive tract development"/>
    <property type="evidence" value="ECO:0007669"/>
    <property type="project" value="UniProtKB-ARBA"/>
</dbReference>
<evidence type="ECO:0000256" key="5">
    <source>
        <dbReference type="ARBA" id="ARBA00022840"/>
    </source>
</evidence>
<keyword evidence="4 13" id="KW-0418">Kinase</keyword>
<dbReference type="PANTHER" id="PTHR24418">
    <property type="entry name" value="TYROSINE-PROTEIN KINASE"/>
    <property type="match status" value="1"/>
</dbReference>
<evidence type="ECO:0000313" key="19">
    <source>
        <dbReference type="Proteomes" id="UP000218231"/>
    </source>
</evidence>
<dbReference type="InterPro" id="IPR050198">
    <property type="entry name" value="Non-receptor_tyrosine_kinases"/>
</dbReference>
<dbReference type="PROSITE" id="PS00109">
    <property type="entry name" value="PROTEIN_KINASE_TYR"/>
    <property type="match status" value="1"/>
</dbReference>
<dbReference type="PRINTS" id="PR00109">
    <property type="entry name" value="TYRKINASE"/>
</dbReference>
<dbReference type="PRINTS" id="PR00401">
    <property type="entry name" value="SH2DOMAIN"/>
</dbReference>
<dbReference type="STRING" id="2018661.A0A2A2L288"/>
<evidence type="ECO:0000256" key="8">
    <source>
        <dbReference type="ARBA" id="ARBA00051245"/>
    </source>
</evidence>
<dbReference type="Pfam" id="PF14604">
    <property type="entry name" value="SH3_9"/>
    <property type="match status" value="1"/>
</dbReference>
<dbReference type="InterPro" id="IPR001245">
    <property type="entry name" value="Ser-Thr/Tyr_kinase_cat_dom"/>
</dbReference>
<keyword evidence="1 11" id="KW-0728">SH3 domain</keyword>
<dbReference type="EMBL" id="LIAE01007294">
    <property type="protein sequence ID" value="PAV80265.1"/>
    <property type="molecule type" value="Genomic_DNA"/>
</dbReference>
<name>A0A2A2L288_9BILA</name>
<comment type="catalytic activity">
    <reaction evidence="8 13">
        <text>L-tyrosyl-[protein] + ATP = O-phospho-L-tyrosyl-[protein] + ADP + H(+)</text>
        <dbReference type="Rhea" id="RHEA:10596"/>
        <dbReference type="Rhea" id="RHEA-COMP:10136"/>
        <dbReference type="Rhea" id="RHEA-COMP:20101"/>
        <dbReference type="ChEBI" id="CHEBI:15378"/>
        <dbReference type="ChEBI" id="CHEBI:30616"/>
        <dbReference type="ChEBI" id="CHEBI:46858"/>
        <dbReference type="ChEBI" id="CHEBI:61978"/>
        <dbReference type="ChEBI" id="CHEBI:456216"/>
        <dbReference type="EC" id="2.7.10.2"/>
    </reaction>
</comment>
<organism evidence="18 19">
    <name type="scientific">Diploscapter pachys</name>
    <dbReference type="NCBI Taxonomy" id="2018661"/>
    <lineage>
        <taxon>Eukaryota</taxon>
        <taxon>Metazoa</taxon>
        <taxon>Ecdysozoa</taxon>
        <taxon>Nematoda</taxon>
        <taxon>Chromadorea</taxon>
        <taxon>Rhabditida</taxon>
        <taxon>Rhabditina</taxon>
        <taxon>Rhabditomorpha</taxon>
        <taxon>Rhabditoidea</taxon>
        <taxon>Rhabditidae</taxon>
        <taxon>Diploscapter</taxon>
    </lineage>
</organism>
<dbReference type="OrthoDB" id="4062651at2759"/>
<evidence type="ECO:0000256" key="2">
    <source>
        <dbReference type="ARBA" id="ARBA00022679"/>
    </source>
</evidence>
<protein>
    <recommendedName>
        <fullName evidence="13">Tyrosine-protein kinase</fullName>
        <ecNumber evidence="13">2.7.10.2</ecNumber>
    </recommendedName>
</protein>
<dbReference type="Gene3D" id="2.30.30.40">
    <property type="entry name" value="SH3 Domains"/>
    <property type="match status" value="1"/>
</dbReference>
<dbReference type="SUPFAM" id="SSF50044">
    <property type="entry name" value="SH3-domain"/>
    <property type="match status" value="1"/>
</dbReference>
<dbReference type="Pfam" id="PF00017">
    <property type="entry name" value="SH2"/>
    <property type="match status" value="1"/>
</dbReference>
<evidence type="ECO:0000256" key="9">
    <source>
        <dbReference type="ARBA" id="ARBA00061539"/>
    </source>
</evidence>
<feature type="compositionally biased region" description="Low complexity" evidence="14">
    <location>
        <begin position="104"/>
        <end position="116"/>
    </location>
</feature>
<dbReference type="CDD" id="cd00174">
    <property type="entry name" value="SH3"/>
    <property type="match status" value="1"/>
</dbReference>
<keyword evidence="3 12" id="KW-0547">Nucleotide-binding</keyword>
<feature type="domain" description="SH2" evidence="15">
    <location>
        <begin position="226"/>
        <end position="318"/>
    </location>
</feature>
<dbReference type="InterPro" id="IPR011009">
    <property type="entry name" value="Kinase-like_dom_sf"/>
</dbReference>
<dbReference type="Gene3D" id="3.30.200.20">
    <property type="entry name" value="Phosphorylase Kinase, domain 1"/>
    <property type="match status" value="1"/>
</dbReference>
<evidence type="ECO:0000259" key="16">
    <source>
        <dbReference type="PROSITE" id="PS50002"/>
    </source>
</evidence>
<dbReference type="SUPFAM" id="SSF55550">
    <property type="entry name" value="SH2 domain"/>
    <property type="match status" value="1"/>
</dbReference>
<dbReference type="InterPro" id="IPR008266">
    <property type="entry name" value="Tyr_kinase_AS"/>
</dbReference>
<evidence type="ECO:0000256" key="14">
    <source>
        <dbReference type="SAM" id="MobiDB-lite"/>
    </source>
</evidence>
<keyword evidence="2 13" id="KW-0808">Transferase</keyword>
<dbReference type="EC" id="2.7.10.2" evidence="13"/>
<dbReference type="GO" id="GO:0005524">
    <property type="term" value="F:ATP binding"/>
    <property type="evidence" value="ECO:0007669"/>
    <property type="project" value="UniProtKB-UniRule"/>
</dbReference>
<evidence type="ECO:0000256" key="11">
    <source>
        <dbReference type="PROSITE-ProRule" id="PRU00192"/>
    </source>
</evidence>
<dbReference type="PROSITE" id="PS50011">
    <property type="entry name" value="PROTEIN_KINASE_DOM"/>
    <property type="match status" value="1"/>
</dbReference>
<dbReference type="PROSITE" id="PS50002">
    <property type="entry name" value="SH3"/>
    <property type="match status" value="1"/>
</dbReference>
<sequence>MGQKHGKGQRNSIPDPRAASGNSGSRLSVYPADHQDPIFLPNLGLDFEDSPHKRMSQISAKQVAPPRPPAPPPRAPARTDSLRSQTKASHSHHHHGSGGGGTSGTSTSLGASATSHPLSLPRNGSISSVSSSNSNSHSGALKHGHGHSTTHDHQKHSHLSSGKHVITAAFEYVTTDDEELSVEQGEILYAKEICDKEWWFVESKRTGRQGWVPRNYLKEPELLEPWFAGKISRIDSEQRVLAPGMKAGAFLVRQKDDKEYALVVQDNDSNARHYLITKEHRGYVISGYQYAFSSLIHLIEHFQSRDASGLCCRLTTAAPMIVSNYDNSYDKIAKWEVDRRDITLIIKVGAGNFGDVYCGSWKKLEVAIKTMKPGTMEPKSFIKEAMMLTKLDHPNLVRLYAVCTKEEPYYIITEYLDHGSLFELLKQGYEQNKLTAPQIVNMSAQIASGMNYLEGRKLVHRDLAARNVLVGDETKHGMVVKVADFGLARQIKGDDTVYEMQHDTKIPIRWTAPESIRDQVFSSKSDCWSYGILLYEMATEGKTPYGSMTNSEVIAKVSSGYRLPRPEACPEFVYKEVFLNCVKENPEDRPTFKQLFTYFDELHVVSLVQKIGHQKPPSSPTLKVH</sequence>
<dbReference type="PROSITE" id="PS00107">
    <property type="entry name" value="PROTEIN_KINASE_ATP"/>
    <property type="match status" value="1"/>
</dbReference>
<comment type="similarity">
    <text evidence="9">Belongs to the protein kinase superfamily. Tyr protein kinase family. SRC subfamily.</text>
</comment>
<evidence type="ECO:0000313" key="18">
    <source>
        <dbReference type="EMBL" id="PAV80265.1"/>
    </source>
</evidence>
<feature type="compositionally biased region" description="Basic residues" evidence="14">
    <location>
        <begin position="140"/>
        <end position="158"/>
    </location>
</feature>
<dbReference type="SUPFAM" id="SSF56112">
    <property type="entry name" value="Protein kinase-like (PK-like)"/>
    <property type="match status" value="1"/>
</dbReference>
<gene>
    <name evidence="18" type="ORF">WR25_16796</name>
</gene>
<evidence type="ECO:0000259" key="15">
    <source>
        <dbReference type="PROSITE" id="PS50001"/>
    </source>
</evidence>
<evidence type="ECO:0000256" key="7">
    <source>
        <dbReference type="ARBA" id="ARBA00023137"/>
    </source>
</evidence>
<keyword evidence="6 10" id="KW-0727">SH2 domain</keyword>
<feature type="binding site" evidence="12">
    <location>
        <position position="369"/>
    </location>
    <ligand>
        <name>ATP</name>
        <dbReference type="ChEBI" id="CHEBI:30616"/>
    </ligand>
</feature>
<dbReference type="SMART" id="SM00326">
    <property type="entry name" value="SH3"/>
    <property type="match status" value="1"/>
</dbReference>
<dbReference type="Proteomes" id="UP000218231">
    <property type="component" value="Unassembled WGS sequence"/>
</dbReference>
<feature type="region of interest" description="Disordered" evidence="14">
    <location>
        <begin position="1"/>
        <end position="161"/>
    </location>
</feature>
<evidence type="ECO:0000256" key="1">
    <source>
        <dbReference type="ARBA" id="ARBA00022443"/>
    </source>
</evidence>
<feature type="domain" description="SH3" evidence="16">
    <location>
        <begin position="161"/>
        <end position="222"/>
    </location>
</feature>
<keyword evidence="5 12" id="KW-0067">ATP-binding</keyword>
<keyword evidence="19" id="KW-1185">Reference proteome</keyword>